<dbReference type="RefSeq" id="WP_085510161.1">
    <property type="nucleotide sequence ID" value="NZ_FXAP01000001.1"/>
</dbReference>
<dbReference type="AlphaFoldDB" id="A0A3N2C003"/>
<reference evidence="2 3" key="1">
    <citation type="submission" date="2018-11" db="EMBL/GenBank/DDBJ databases">
        <title>Sequencing the genomes of 1000 actinobacteria strains.</title>
        <authorList>
            <person name="Klenk H.-P."/>
        </authorList>
    </citation>
    <scope>NUCLEOTIDE SEQUENCE [LARGE SCALE GENOMIC DNA]</scope>
    <source>
        <strain evidence="2 3">DSM 14012</strain>
    </source>
</reference>
<keyword evidence="1" id="KW-1133">Transmembrane helix</keyword>
<feature type="transmembrane region" description="Helical" evidence="1">
    <location>
        <begin position="79"/>
        <end position="104"/>
    </location>
</feature>
<dbReference type="Proteomes" id="UP000266915">
    <property type="component" value="Unassembled WGS sequence"/>
</dbReference>
<accession>A0A3N2C003</accession>
<keyword evidence="3" id="KW-1185">Reference proteome</keyword>
<evidence type="ECO:0000256" key="1">
    <source>
        <dbReference type="SAM" id="Phobius"/>
    </source>
</evidence>
<feature type="transmembrane region" description="Helical" evidence="1">
    <location>
        <begin position="9"/>
        <end position="29"/>
    </location>
</feature>
<sequence>MTRTTATPLIVLAGVGVVFGFLVEVAMVSGGRASIIPPVTLAVSLVAVAIILIALSWPIRRSTTGRATRRIDPFRAMRVAALAKASSHAGSLVAGATVGILLFVLTRPILPALGSLWLVIASIVGSVALVVAALVAEWFCTVPKDDDDDAAPGGAPSHT</sequence>
<feature type="transmembrane region" description="Helical" evidence="1">
    <location>
        <begin position="35"/>
        <end position="59"/>
    </location>
</feature>
<dbReference type="EMBL" id="RKHL01000001">
    <property type="protein sequence ID" value="ROR80813.1"/>
    <property type="molecule type" value="Genomic_DNA"/>
</dbReference>
<protein>
    <submittedName>
        <fullName evidence="2">Uncharacterized protein DUF3180</fullName>
    </submittedName>
</protein>
<evidence type="ECO:0000313" key="3">
    <source>
        <dbReference type="Proteomes" id="UP000266915"/>
    </source>
</evidence>
<keyword evidence="1" id="KW-0812">Transmembrane</keyword>
<dbReference type="Pfam" id="PF11377">
    <property type="entry name" value="DUF3180"/>
    <property type="match status" value="1"/>
</dbReference>
<organism evidence="2 3">
    <name type="scientific">Plantibacter flavus</name>
    <dbReference type="NCBI Taxonomy" id="150123"/>
    <lineage>
        <taxon>Bacteria</taxon>
        <taxon>Bacillati</taxon>
        <taxon>Actinomycetota</taxon>
        <taxon>Actinomycetes</taxon>
        <taxon>Micrococcales</taxon>
        <taxon>Microbacteriaceae</taxon>
        <taxon>Plantibacter</taxon>
    </lineage>
</organism>
<feature type="transmembrane region" description="Helical" evidence="1">
    <location>
        <begin position="116"/>
        <end position="136"/>
    </location>
</feature>
<name>A0A3N2C003_9MICO</name>
<dbReference type="InterPro" id="IPR021517">
    <property type="entry name" value="DUF3180"/>
</dbReference>
<keyword evidence="1" id="KW-0472">Membrane</keyword>
<gene>
    <name evidence="2" type="ORF">EDD42_0859</name>
</gene>
<evidence type="ECO:0000313" key="2">
    <source>
        <dbReference type="EMBL" id="ROR80813.1"/>
    </source>
</evidence>
<comment type="caution">
    <text evidence="2">The sequence shown here is derived from an EMBL/GenBank/DDBJ whole genome shotgun (WGS) entry which is preliminary data.</text>
</comment>
<proteinExistence type="predicted"/>